<dbReference type="AlphaFoldDB" id="A0A810LC69"/>
<dbReference type="KEGG" id="aser:Asera_59390"/>
<evidence type="ECO:0000313" key="2">
    <source>
        <dbReference type="Proteomes" id="UP000680750"/>
    </source>
</evidence>
<dbReference type="EMBL" id="AP023354">
    <property type="protein sequence ID" value="BCJ31831.1"/>
    <property type="molecule type" value="Genomic_DNA"/>
</dbReference>
<sequence length="274" mass="27453">MKIVPTGAGEPRAAAFLQQHVPGRPVLMPNAWDVASAACLTALGFEAIGTSSAAVAATLGAADGAAEPMRMYESAAAIAGAVAAPVSADFEDGYAAAGVAVDDLVARSVAAGLAGISLEDCPRARDEPPYPVAEASRRIRAAAQACAGRLVLTGRADGRMRDPDADLGKIIARLVAYEEAGAAVLFAPAVTEPAELRRILDATTVPLSVMWMPGAPSIAELADLGVARVSLGPFPMYAAYAGLAGLPDALATDAATFSATAAAGADLLTRALGG</sequence>
<dbReference type="Gene3D" id="3.20.20.60">
    <property type="entry name" value="Phosphoenolpyruvate-binding domains"/>
    <property type="match status" value="1"/>
</dbReference>
<name>A0A810LC69_9ACTN</name>
<dbReference type="CDD" id="cd00377">
    <property type="entry name" value="ICL_PEPM"/>
    <property type="match status" value="1"/>
</dbReference>
<dbReference type="Pfam" id="PF13714">
    <property type="entry name" value="PEP_mutase"/>
    <property type="match status" value="1"/>
</dbReference>
<accession>A0A810LC69</accession>
<dbReference type="GO" id="GO:0003824">
    <property type="term" value="F:catalytic activity"/>
    <property type="evidence" value="ECO:0007669"/>
    <property type="project" value="InterPro"/>
</dbReference>
<dbReference type="OrthoDB" id="9780430at2"/>
<evidence type="ECO:0000313" key="1">
    <source>
        <dbReference type="EMBL" id="BCJ31831.1"/>
    </source>
</evidence>
<dbReference type="Proteomes" id="UP000680750">
    <property type="component" value="Chromosome"/>
</dbReference>
<dbReference type="InterPro" id="IPR039556">
    <property type="entry name" value="ICL/PEPM"/>
</dbReference>
<organism evidence="1 2">
    <name type="scientific">Actinocatenispora sera</name>
    <dbReference type="NCBI Taxonomy" id="390989"/>
    <lineage>
        <taxon>Bacteria</taxon>
        <taxon>Bacillati</taxon>
        <taxon>Actinomycetota</taxon>
        <taxon>Actinomycetes</taxon>
        <taxon>Micromonosporales</taxon>
        <taxon>Micromonosporaceae</taxon>
        <taxon>Actinocatenispora</taxon>
    </lineage>
</organism>
<protein>
    <submittedName>
        <fullName evidence="1">Phosphonomutase</fullName>
    </submittedName>
</protein>
<gene>
    <name evidence="1" type="ORF">Asera_59390</name>
</gene>
<dbReference type="PANTHER" id="PTHR42905">
    <property type="entry name" value="PHOSPHOENOLPYRUVATE CARBOXYLASE"/>
    <property type="match status" value="1"/>
</dbReference>
<dbReference type="RefSeq" id="WP_051801323.1">
    <property type="nucleotide sequence ID" value="NZ_AP023354.1"/>
</dbReference>
<proteinExistence type="predicted"/>
<keyword evidence="2" id="KW-1185">Reference proteome</keyword>
<reference evidence="1" key="1">
    <citation type="submission" date="2020-08" db="EMBL/GenBank/DDBJ databases">
        <title>Whole genome shotgun sequence of Actinocatenispora sera NBRC 101916.</title>
        <authorList>
            <person name="Komaki H."/>
            <person name="Tamura T."/>
        </authorList>
    </citation>
    <scope>NUCLEOTIDE SEQUENCE</scope>
    <source>
        <strain evidence="1">NBRC 101916</strain>
    </source>
</reference>
<dbReference type="InterPro" id="IPR040442">
    <property type="entry name" value="Pyrv_kinase-like_dom_sf"/>
</dbReference>
<dbReference type="SUPFAM" id="SSF51621">
    <property type="entry name" value="Phosphoenolpyruvate/pyruvate domain"/>
    <property type="match status" value="1"/>
</dbReference>
<dbReference type="InterPro" id="IPR015813">
    <property type="entry name" value="Pyrv/PenolPyrv_kinase-like_dom"/>
</dbReference>
<dbReference type="PANTHER" id="PTHR42905:SF16">
    <property type="entry name" value="CARBOXYPHOSPHONOENOLPYRUVATE PHOSPHONOMUTASE-LIKE PROTEIN (AFU_ORTHOLOGUE AFUA_5G07230)"/>
    <property type="match status" value="1"/>
</dbReference>